<keyword evidence="1" id="KW-0378">Hydrolase</keyword>
<gene>
    <name evidence="1" type="ORF">CYJ26_07615</name>
</gene>
<dbReference type="PANTHER" id="PTHR31616">
    <property type="entry name" value="TREHALASE"/>
    <property type="match status" value="1"/>
</dbReference>
<sequence>MSLPEGLEGLVRLPSEQEADRLIAQARERRAAAVVPPGRWHALAHSAPSDLLALTGPSLATSHGGPGGQADVDRFAPGAVVSAPVSYWRYVWTRDASFAAAAYGAVGLFDESRQVLSHLARLQEGLGSGTWRAGQHEVRRPLEARYTADGGVPDDRAAQLDGVGWLLWAAGRLADDLEASGRDPEEVRSFLAPVEAVAARSASHLMWLTPGPGYLPPASPDYWEVSETRLTLGTAAPVLLGLEAAARLCSLGLDLQVGPDVLQARVGQVREAMTRAFAPHWGRHEGRDDVDAALTLVLPPFTQALDGALEVRRQAWQRMQRPAGGVAPGSSWRQDGISWTPQTALLAWSGLAQAQRDPQLGREGEILLDWLEGHRTSVGALPEKVRADGRPAGPAPLAWTCALVLLAVTQARGRSA</sequence>
<dbReference type="GO" id="GO:0005975">
    <property type="term" value="P:carbohydrate metabolic process"/>
    <property type="evidence" value="ECO:0007669"/>
    <property type="project" value="InterPro"/>
</dbReference>
<dbReference type="InterPro" id="IPR012341">
    <property type="entry name" value="6hp_glycosidase-like_sf"/>
</dbReference>
<evidence type="ECO:0000313" key="1">
    <source>
        <dbReference type="EMBL" id="PKY98452.1"/>
    </source>
</evidence>
<dbReference type="Gene3D" id="1.50.10.10">
    <property type="match status" value="1"/>
</dbReference>
<dbReference type="AlphaFoldDB" id="A0A2I1KS42"/>
<reference evidence="1 2" key="1">
    <citation type="submission" date="2017-12" db="EMBL/GenBank/DDBJ databases">
        <title>Phylogenetic diversity of female urinary microbiome.</title>
        <authorList>
            <person name="Thomas-White K."/>
            <person name="Wolfe A.J."/>
        </authorList>
    </citation>
    <scope>NUCLEOTIDE SEQUENCE [LARGE SCALE GENOMIC DNA]</scope>
    <source>
        <strain evidence="1 2">UMB0319</strain>
    </source>
</reference>
<name>A0A2I1KS42_9ACTO</name>
<dbReference type="Proteomes" id="UP000234778">
    <property type="component" value="Unassembled WGS sequence"/>
</dbReference>
<dbReference type="GO" id="GO:0004553">
    <property type="term" value="F:hydrolase activity, hydrolyzing O-glycosyl compounds"/>
    <property type="evidence" value="ECO:0007669"/>
    <property type="project" value="TreeGrafter"/>
</dbReference>
<dbReference type="EMBL" id="PKHA01000007">
    <property type="protein sequence ID" value="PKY98452.1"/>
    <property type="molecule type" value="Genomic_DNA"/>
</dbReference>
<organism evidence="1 2">
    <name type="scientific">Actinomyces urogenitalis</name>
    <dbReference type="NCBI Taxonomy" id="103621"/>
    <lineage>
        <taxon>Bacteria</taxon>
        <taxon>Bacillati</taxon>
        <taxon>Actinomycetota</taxon>
        <taxon>Actinomycetes</taxon>
        <taxon>Actinomycetales</taxon>
        <taxon>Actinomycetaceae</taxon>
        <taxon>Actinomyces</taxon>
    </lineage>
</organism>
<dbReference type="InterPro" id="IPR008928">
    <property type="entry name" value="6-hairpin_glycosidase_sf"/>
</dbReference>
<dbReference type="SUPFAM" id="SSF48208">
    <property type="entry name" value="Six-hairpin glycosidases"/>
    <property type="match status" value="1"/>
</dbReference>
<dbReference type="PANTHER" id="PTHR31616:SF0">
    <property type="entry name" value="GLUCAN 1,4-ALPHA-GLUCOSIDASE"/>
    <property type="match status" value="1"/>
</dbReference>
<accession>A0A2I1KS42</accession>
<comment type="caution">
    <text evidence="1">The sequence shown here is derived from an EMBL/GenBank/DDBJ whole genome shotgun (WGS) entry which is preliminary data.</text>
</comment>
<proteinExistence type="predicted"/>
<protein>
    <submittedName>
        <fullName evidence="1">Glycoside hydrolase family 15</fullName>
    </submittedName>
</protein>
<evidence type="ECO:0000313" key="2">
    <source>
        <dbReference type="Proteomes" id="UP000234778"/>
    </source>
</evidence>